<keyword evidence="3" id="KW-0472">Membrane</keyword>
<feature type="compositionally biased region" description="Low complexity" evidence="2">
    <location>
        <begin position="29"/>
        <end position="58"/>
    </location>
</feature>
<sequence length="189" mass="19118">MSSARTRGVPAAQRRSPANDPRPPRPRPDSGAGRSASRSTAARPAPAGSARGRRGGQPARAPFVGVVVALLTAGLLALLTLNTALNQGSFELDELERENRRLAEERQALRGEVDERSAPSALAEEAERLGMVPGGGPLFLGPDGELLGDRSAAVASAQPEASPEASPETSASGGAASPESSGAPAQGGE</sequence>
<keyword evidence="1" id="KW-0175">Coiled coil</keyword>
<feature type="coiled-coil region" evidence="1">
    <location>
        <begin position="85"/>
        <end position="115"/>
    </location>
</feature>
<keyword evidence="3" id="KW-1133">Transmembrane helix</keyword>
<dbReference type="RefSeq" id="WP_179815572.1">
    <property type="nucleotide sequence ID" value="NZ_JACBZD010000001.1"/>
</dbReference>
<keyword evidence="3" id="KW-0812">Transmembrane</keyword>
<gene>
    <name evidence="4" type="ORF">FHU37_004037</name>
</gene>
<comment type="caution">
    <text evidence="4">The sequence shown here is derived from an EMBL/GenBank/DDBJ whole genome shotgun (WGS) entry which is preliminary data.</text>
</comment>
<protein>
    <recommendedName>
        <fullName evidence="6">Cell division protein FtsL</fullName>
    </recommendedName>
</protein>
<evidence type="ECO:0000256" key="3">
    <source>
        <dbReference type="SAM" id="Phobius"/>
    </source>
</evidence>
<feature type="transmembrane region" description="Helical" evidence="3">
    <location>
        <begin position="61"/>
        <end position="81"/>
    </location>
</feature>
<dbReference type="AlphaFoldDB" id="A0A853A2I7"/>
<dbReference type="Proteomes" id="UP000567795">
    <property type="component" value="Unassembled WGS sequence"/>
</dbReference>
<proteinExistence type="predicted"/>
<reference evidence="4 5" key="1">
    <citation type="submission" date="2020-07" db="EMBL/GenBank/DDBJ databases">
        <title>Sequencing the genomes of 1000 actinobacteria strains.</title>
        <authorList>
            <person name="Klenk H.-P."/>
        </authorList>
    </citation>
    <scope>NUCLEOTIDE SEQUENCE [LARGE SCALE GENOMIC DNA]</scope>
    <source>
        <strain evidence="4 5">DSM 42178</strain>
    </source>
</reference>
<evidence type="ECO:0000313" key="5">
    <source>
        <dbReference type="Proteomes" id="UP000567795"/>
    </source>
</evidence>
<accession>A0A853A2I7</accession>
<feature type="compositionally biased region" description="Low complexity" evidence="2">
    <location>
        <begin position="139"/>
        <end position="189"/>
    </location>
</feature>
<feature type="region of interest" description="Disordered" evidence="2">
    <location>
        <begin position="129"/>
        <end position="189"/>
    </location>
</feature>
<evidence type="ECO:0000256" key="1">
    <source>
        <dbReference type="SAM" id="Coils"/>
    </source>
</evidence>
<evidence type="ECO:0008006" key="6">
    <source>
        <dbReference type="Google" id="ProtNLM"/>
    </source>
</evidence>
<keyword evidence="5" id="KW-1185">Reference proteome</keyword>
<evidence type="ECO:0000313" key="4">
    <source>
        <dbReference type="EMBL" id="NYI07094.1"/>
    </source>
</evidence>
<organism evidence="4 5">
    <name type="scientific">Allostreptomyces psammosilenae</name>
    <dbReference type="NCBI Taxonomy" id="1892865"/>
    <lineage>
        <taxon>Bacteria</taxon>
        <taxon>Bacillati</taxon>
        <taxon>Actinomycetota</taxon>
        <taxon>Actinomycetes</taxon>
        <taxon>Kitasatosporales</taxon>
        <taxon>Streptomycetaceae</taxon>
        <taxon>Allostreptomyces</taxon>
    </lineage>
</organism>
<name>A0A853A2I7_9ACTN</name>
<feature type="region of interest" description="Disordered" evidence="2">
    <location>
        <begin position="1"/>
        <end position="58"/>
    </location>
</feature>
<dbReference type="EMBL" id="JACBZD010000001">
    <property type="protein sequence ID" value="NYI07094.1"/>
    <property type="molecule type" value="Genomic_DNA"/>
</dbReference>
<evidence type="ECO:0000256" key="2">
    <source>
        <dbReference type="SAM" id="MobiDB-lite"/>
    </source>
</evidence>